<protein>
    <submittedName>
        <fullName evidence="2">Uncharacterized protein</fullName>
    </submittedName>
</protein>
<organism evidence="2 3">
    <name type="scientific">Laetiporus sulphureus 93-53</name>
    <dbReference type="NCBI Taxonomy" id="1314785"/>
    <lineage>
        <taxon>Eukaryota</taxon>
        <taxon>Fungi</taxon>
        <taxon>Dikarya</taxon>
        <taxon>Basidiomycota</taxon>
        <taxon>Agaricomycotina</taxon>
        <taxon>Agaricomycetes</taxon>
        <taxon>Polyporales</taxon>
        <taxon>Laetiporus</taxon>
    </lineage>
</organism>
<proteinExistence type="predicted"/>
<keyword evidence="1" id="KW-0812">Transmembrane</keyword>
<feature type="non-terminal residue" evidence="2">
    <location>
        <position position="1"/>
    </location>
</feature>
<keyword evidence="1" id="KW-1133">Transmembrane helix</keyword>
<keyword evidence="1" id="KW-0472">Membrane</keyword>
<dbReference type="Proteomes" id="UP000076871">
    <property type="component" value="Unassembled WGS sequence"/>
</dbReference>
<dbReference type="GeneID" id="63822503"/>
<dbReference type="AlphaFoldDB" id="A0A165HEP6"/>
<sequence length="88" mass="9355">GIRLPQRTSRTFAVSLSFSSSCFASGSWTISGILNALVLIGKSLLSCPDLAAAVPFRLPTRVQHVARSFHPLSRATTSSKIGLRSLLA</sequence>
<keyword evidence="3" id="KW-1185">Reference proteome</keyword>
<feature type="transmembrane region" description="Helical" evidence="1">
    <location>
        <begin position="12"/>
        <end position="40"/>
    </location>
</feature>
<evidence type="ECO:0000313" key="2">
    <source>
        <dbReference type="EMBL" id="KZT11639.1"/>
    </source>
</evidence>
<reference evidence="2 3" key="1">
    <citation type="journal article" date="2016" name="Mol. Biol. Evol.">
        <title>Comparative Genomics of Early-Diverging Mushroom-Forming Fungi Provides Insights into the Origins of Lignocellulose Decay Capabilities.</title>
        <authorList>
            <person name="Nagy L.G."/>
            <person name="Riley R."/>
            <person name="Tritt A."/>
            <person name="Adam C."/>
            <person name="Daum C."/>
            <person name="Floudas D."/>
            <person name="Sun H."/>
            <person name="Yadav J.S."/>
            <person name="Pangilinan J."/>
            <person name="Larsson K.H."/>
            <person name="Matsuura K."/>
            <person name="Barry K."/>
            <person name="Labutti K."/>
            <person name="Kuo R."/>
            <person name="Ohm R.A."/>
            <person name="Bhattacharya S.S."/>
            <person name="Shirouzu T."/>
            <person name="Yoshinaga Y."/>
            <person name="Martin F.M."/>
            <person name="Grigoriev I.V."/>
            <person name="Hibbett D.S."/>
        </authorList>
    </citation>
    <scope>NUCLEOTIDE SEQUENCE [LARGE SCALE GENOMIC DNA]</scope>
    <source>
        <strain evidence="2 3">93-53</strain>
    </source>
</reference>
<name>A0A165HEP6_9APHY</name>
<gene>
    <name evidence="2" type="ORF">LAESUDRAFT_671833</name>
</gene>
<dbReference type="RefSeq" id="XP_040769379.1">
    <property type="nucleotide sequence ID" value="XM_040905473.1"/>
</dbReference>
<dbReference type="InParanoid" id="A0A165HEP6"/>
<accession>A0A165HEP6</accession>
<dbReference type="EMBL" id="KV427607">
    <property type="protein sequence ID" value="KZT11639.1"/>
    <property type="molecule type" value="Genomic_DNA"/>
</dbReference>
<evidence type="ECO:0000256" key="1">
    <source>
        <dbReference type="SAM" id="Phobius"/>
    </source>
</evidence>
<evidence type="ECO:0000313" key="3">
    <source>
        <dbReference type="Proteomes" id="UP000076871"/>
    </source>
</evidence>